<reference evidence="6 7" key="1">
    <citation type="submission" date="2019-03" db="EMBL/GenBank/DDBJ databases">
        <title>Genomic Encyclopedia of Type Strains, Phase IV (KMG-IV): sequencing the most valuable type-strain genomes for metagenomic binning, comparative biology and taxonomic classification.</title>
        <authorList>
            <person name="Goeker M."/>
        </authorList>
    </citation>
    <scope>NUCLEOTIDE SEQUENCE [LARGE SCALE GENOMIC DNA]</scope>
    <source>
        <strain evidence="6 7">DSM 24176</strain>
    </source>
</reference>
<keyword evidence="7" id="KW-1185">Reference proteome</keyword>
<keyword evidence="2" id="KW-0813">Transport</keyword>
<evidence type="ECO:0000259" key="5">
    <source>
        <dbReference type="PROSITE" id="PS50893"/>
    </source>
</evidence>
<evidence type="ECO:0000256" key="2">
    <source>
        <dbReference type="ARBA" id="ARBA00022448"/>
    </source>
</evidence>
<dbReference type="SMART" id="SM00382">
    <property type="entry name" value="AAA"/>
    <property type="match status" value="1"/>
</dbReference>
<dbReference type="InterPro" id="IPR003439">
    <property type="entry name" value="ABC_transporter-like_ATP-bd"/>
</dbReference>
<accession>A0A4V2PZN5</accession>
<evidence type="ECO:0000313" key="7">
    <source>
        <dbReference type="Proteomes" id="UP000294545"/>
    </source>
</evidence>
<dbReference type="OrthoDB" id="9809205at2"/>
<evidence type="ECO:0000256" key="1">
    <source>
        <dbReference type="ARBA" id="ARBA00005417"/>
    </source>
</evidence>
<dbReference type="PROSITE" id="PS50893">
    <property type="entry name" value="ABC_TRANSPORTER_2"/>
    <property type="match status" value="1"/>
</dbReference>
<evidence type="ECO:0000313" key="6">
    <source>
        <dbReference type="EMBL" id="TCK90541.1"/>
    </source>
</evidence>
<dbReference type="SUPFAM" id="SSF52540">
    <property type="entry name" value="P-loop containing nucleoside triphosphate hydrolases"/>
    <property type="match status" value="1"/>
</dbReference>
<comment type="caution">
    <text evidence="6">The sequence shown here is derived from an EMBL/GenBank/DDBJ whole genome shotgun (WGS) entry which is preliminary data.</text>
</comment>
<keyword evidence="3" id="KW-0547">Nucleotide-binding</keyword>
<dbReference type="RefSeq" id="WP_132282989.1">
    <property type="nucleotide sequence ID" value="NZ_SMGQ01000015.1"/>
</dbReference>
<dbReference type="AlphaFoldDB" id="A0A4V2PZN5"/>
<dbReference type="Proteomes" id="UP000294545">
    <property type="component" value="Unassembled WGS sequence"/>
</dbReference>
<organism evidence="6 7">
    <name type="scientific">Natranaerovirga hydrolytica</name>
    <dbReference type="NCBI Taxonomy" id="680378"/>
    <lineage>
        <taxon>Bacteria</taxon>
        <taxon>Bacillati</taxon>
        <taxon>Bacillota</taxon>
        <taxon>Clostridia</taxon>
        <taxon>Lachnospirales</taxon>
        <taxon>Natranaerovirgaceae</taxon>
        <taxon>Natranaerovirga</taxon>
    </lineage>
</organism>
<name>A0A4V2PZN5_9FIRM</name>
<sequence length="221" mass="24488">MNTARQKTIIEISNLSKIIKGQVILDQINLQLISGNIYGFVGHNGSGKTMLFKTICGFVIPTQGEVHVMQKKVGKDISFPDEVGILIENPGFLPNYNAFQNLKYLASIQNKISNQDIKNTIKSVGLNPENKKPVKTYSLGMKQRLGIAQAIMENPKILILDEPMNALDIDGVNLIRDLLINFKNKGGTILITSHNQDDLDSMCDITFQMDNGKLKKETKGA</sequence>
<protein>
    <submittedName>
        <fullName evidence="6">ABC-2 type transport system ATP-binding protein</fullName>
    </submittedName>
</protein>
<keyword evidence="4 6" id="KW-0067">ATP-binding</keyword>
<dbReference type="InterPro" id="IPR027417">
    <property type="entry name" value="P-loop_NTPase"/>
</dbReference>
<dbReference type="EMBL" id="SMGQ01000015">
    <property type="protein sequence ID" value="TCK90541.1"/>
    <property type="molecule type" value="Genomic_DNA"/>
</dbReference>
<dbReference type="PROSITE" id="PS00211">
    <property type="entry name" value="ABC_TRANSPORTER_1"/>
    <property type="match status" value="1"/>
</dbReference>
<dbReference type="GO" id="GO:0016887">
    <property type="term" value="F:ATP hydrolysis activity"/>
    <property type="evidence" value="ECO:0007669"/>
    <property type="project" value="InterPro"/>
</dbReference>
<gene>
    <name evidence="6" type="ORF">EDC19_2310</name>
</gene>
<dbReference type="GO" id="GO:0005524">
    <property type="term" value="F:ATP binding"/>
    <property type="evidence" value="ECO:0007669"/>
    <property type="project" value="UniProtKB-KW"/>
</dbReference>
<feature type="domain" description="ABC transporter" evidence="5">
    <location>
        <begin position="10"/>
        <end position="221"/>
    </location>
</feature>
<dbReference type="Gene3D" id="3.40.50.300">
    <property type="entry name" value="P-loop containing nucleotide triphosphate hydrolases"/>
    <property type="match status" value="1"/>
</dbReference>
<comment type="similarity">
    <text evidence="1">Belongs to the ABC transporter superfamily.</text>
</comment>
<dbReference type="InterPro" id="IPR017871">
    <property type="entry name" value="ABC_transporter-like_CS"/>
</dbReference>
<dbReference type="PANTHER" id="PTHR43335:SF4">
    <property type="entry name" value="ABC TRANSPORTER, ATP-BINDING PROTEIN"/>
    <property type="match status" value="1"/>
</dbReference>
<dbReference type="Pfam" id="PF00005">
    <property type="entry name" value="ABC_tran"/>
    <property type="match status" value="1"/>
</dbReference>
<evidence type="ECO:0000256" key="4">
    <source>
        <dbReference type="ARBA" id="ARBA00022840"/>
    </source>
</evidence>
<proteinExistence type="inferred from homology"/>
<evidence type="ECO:0000256" key="3">
    <source>
        <dbReference type="ARBA" id="ARBA00022741"/>
    </source>
</evidence>
<dbReference type="InterPro" id="IPR003593">
    <property type="entry name" value="AAA+_ATPase"/>
</dbReference>
<dbReference type="PANTHER" id="PTHR43335">
    <property type="entry name" value="ABC TRANSPORTER, ATP-BINDING PROTEIN"/>
    <property type="match status" value="1"/>
</dbReference>